<feature type="region of interest" description="Disordered" evidence="2">
    <location>
        <begin position="1"/>
        <end position="47"/>
    </location>
</feature>
<evidence type="ECO:0000313" key="3">
    <source>
        <dbReference type="EMBL" id="EPD29520.1"/>
    </source>
</evidence>
<reference evidence="3 4" key="1">
    <citation type="submission" date="2013-05" db="EMBL/GenBank/DDBJ databases">
        <title>The Genome Sequence of Actinomyces europaeus ACS-120-V-COL10B.</title>
        <authorList>
            <consortium name="The Broad Institute Genomics Platform"/>
            <person name="Earl A."/>
            <person name="Ward D."/>
            <person name="Feldgarden M."/>
            <person name="Gevers D."/>
            <person name="Saerens B."/>
            <person name="Vaneechoutte M."/>
            <person name="Walker B."/>
            <person name="Young S."/>
            <person name="Zeng Q."/>
            <person name="Gargeya S."/>
            <person name="Fitzgerald M."/>
            <person name="Haas B."/>
            <person name="Abouelleil A."/>
            <person name="Allen A.W."/>
            <person name="Alvarado L."/>
            <person name="Arachchi H.M."/>
            <person name="Berlin A.M."/>
            <person name="Chapman S.B."/>
            <person name="Gainer-Dewar J."/>
            <person name="Goldberg J."/>
            <person name="Griggs A."/>
            <person name="Gujja S."/>
            <person name="Hansen M."/>
            <person name="Howarth C."/>
            <person name="Imamovic A."/>
            <person name="Ireland A."/>
            <person name="Larimer J."/>
            <person name="McCowan C."/>
            <person name="Murphy C."/>
            <person name="Pearson M."/>
            <person name="Poon T.W."/>
            <person name="Priest M."/>
            <person name="Roberts A."/>
            <person name="Saif S."/>
            <person name="Shea T."/>
            <person name="Sisk P."/>
            <person name="Sykes S."/>
            <person name="Wortman J."/>
            <person name="Nusbaum C."/>
            <person name="Birren B."/>
        </authorList>
    </citation>
    <scope>NUCLEOTIDE SEQUENCE [LARGE SCALE GENOMIC DNA]</scope>
    <source>
        <strain evidence="3 4">ACS-120-V-Col10b</strain>
    </source>
</reference>
<organism evidence="3 4">
    <name type="scientific">Gleimia europaea ACS-120-V-Col10b</name>
    <dbReference type="NCBI Taxonomy" id="883069"/>
    <lineage>
        <taxon>Bacteria</taxon>
        <taxon>Bacillati</taxon>
        <taxon>Actinomycetota</taxon>
        <taxon>Actinomycetes</taxon>
        <taxon>Actinomycetales</taxon>
        <taxon>Actinomycetaceae</taxon>
        <taxon>Gleimia</taxon>
    </lineage>
</organism>
<dbReference type="AlphaFoldDB" id="A0A9W5VVT8"/>
<dbReference type="InterPro" id="IPR007060">
    <property type="entry name" value="FtsL/DivIC"/>
</dbReference>
<accession>A0A9W5VVT8</accession>
<dbReference type="Pfam" id="PF04977">
    <property type="entry name" value="DivIC"/>
    <property type="match status" value="1"/>
</dbReference>
<name>A0A9W5VVT8_9ACTO</name>
<comment type="caution">
    <text evidence="3">The sequence shown here is derived from an EMBL/GenBank/DDBJ whole genome shotgun (WGS) entry which is preliminary data.</text>
</comment>
<keyword evidence="1" id="KW-0175">Coiled coil</keyword>
<evidence type="ECO:0000256" key="2">
    <source>
        <dbReference type="SAM" id="MobiDB-lite"/>
    </source>
</evidence>
<dbReference type="Proteomes" id="UP000014387">
    <property type="component" value="Unassembled WGS sequence"/>
</dbReference>
<evidence type="ECO:0008006" key="5">
    <source>
        <dbReference type="Google" id="ProtNLM"/>
    </source>
</evidence>
<sequence length="197" mass="21670">MPKGMGSGAKKATPQPKTAGIVRKSSRLNSSSRSSRPRPQARKNSVTVVPQAPVAERKVSLKAFALTLTLVVALLGVSQPLHQWWSQQREYRSVLAQIEQAKQTNAELQDQLDRWSDKSYVASQARARLQYVQPGETQYQVLDAPGLADGMADTKPVEEQGPPRPWYLVVADTADAADDVNQPVLLDPSVRVKKSEE</sequence>
<feature type="coiled-coil region" evidence="1">
    <location>
        <begin position="91"/>
        <end position="118"/>
    </location>
</feature>
<protein>
    <recommendedName>
        <fullName evidence="5">Cell division protein FtsL</fullName>
    </recommendedName>
</protein>
<proteinExistence type="predicted"/>
<evidence type="ECO:0000256" key="1">
    <source>
        <dbReference type="SAM" id="Coils"/>
    </source>
</evidence>
<dbReference type="EMBL" id="AGWN01000002">
    <property type="protein sequence ID" value="EPD29520.1"/>
    <property type="molecule type" value="Genomic_DNA"/>
</dbReference>
<evidence type="ECO:0000313" key="4">
    <source>
        <dbReference type="Proteomes" id="UP000014387"/>
    </source>
</evidence>
<keyword evidence="4" id="KW-1185">Reference proteome</keyword>
<gene>
    <name evidence="3" type="ORF">HMPREF9238_01500</name>
</gene>